<evidence type="ECO:0000313" key="11">
    <source>
        <dbReference type="EMBL" id="CAG8511823.1"/>
    </source>
</evidence>
<dbReference type="AlphaFoldDB" id="A0A9N9F5U0"/>
<dbReference type="GO" id="GO:0008380">
    <property type="term" value="P:RNA splicing"/>
    <property type="evidence" value="ECO:0007669"/>
    <property type="project" value="UniProtKB-KW"/>
</dbReference>
<dbReference type="Pfam" id="PF00271">
    <property type="entry name" value="Helicase_C"/>
    <property type="match status" value="1"/>
</dbReference>
<comment type="catalytic activity">
    <reaction evidence="8">
        <text>ATP + H2O = ADP + phosphate + H(+)</text>
        <dbReference type="Rhea" id="RHEA:13065"/>
        <dbReference type="ChEBI" id="CHEBI:15377"/>
        <dbReference type="ChEBI" id="CHEBI:15378"/>
        <dbReference type="ChEBI" id="CHEBI:30616"/>
        <dbReference type="ChEBI" id="CHEBI:43474"/>
        <dbReference type="ChEBI" id="CHEBI:456216"/>
        <dbReference type="EC" id="3.6.4.13"/>
    </reaction>
</comment>
<name>A0A9N9F5U0_9GLOM</name>
<dbReference type="SUPFAM" id="SSF52540">
    <property type="entry name" value="P-loop containing nucleoside triphosphate hydrolases"/>
    <property type="match status" value="1"/>
</dbReference>
<dbReference type="GO" id="GO:0005524">
    <property type="term" value="F:ATP binding"/>
    <property type="evidence" value="ECO:0007669"/>
    <property type="project" value="UniProtKB-KW"/>
</dbReference>
<dbReference type="Proteomes" id="UP000789572">
    <property type="component" value="Unassembled WGS sequence"/>
</dbReference>
<dbReference type="InterPro" id="IPR011545">
    <property type="entry name" value="DEAD/DEAH_box_helicase_dom"/>
</dbReference>
<proteinExistence type="predicted"/>
<dbReference type="CDD" id="cd17973">
    <property type="entry name" value="DEXHc_DHX15"/>
    <property type="match status" value="1"/>
</dbReference>
<dbReference type="GO" id="GO:0003723">
    <property type="term" value="F:RNA binding"/>
    <property type="evidence" value="ECO:0007669"/>
    <property type="project" value="TreeGrafter"/>
</dbReference>
<dbReference type="PROSITE" id="PS51194">
    <property type="entry name" value="HELICASE_CTER"/>
    <property type="match status" value="1"/>
</dbReference>
<dbReference type="Pfam" id="PF04408">
    <property type="entry name" value="WHD_HA2"/>
    <property type="match status" value="1"/>
</dbReference>
<dbReference type="InterPro" id="IPR048333">
    <property type="entry name" value="HA2_WH"/>
</dbReference>
<dbReference type="InterPro" id="IPR027417">
    <property type="entry name" value="P-loop_NTPase"/>
</dbReference>
<dbReference type="CDD" id="cd18791">
    <property type="entry name" value="SF2_C_RHA"/>
    <property type="match status" value="1"/>
</dbReference>
<dbReference type="Pfam" id="PF00270">
    <property type="entry name" value="DEAD"/>
    <property type="match status" value="1"/>
</dbReference>
<dbReference type="SMART" id="SM00487">
    <property type="entry name" value="DEXDc"/>
    <property type="match status" value="1"/>
</dbReference>
<dbReference type="InterPro" id="IPR007502">
    <property type="entry name" value="Helicase-assoc_dom"/>
</dbReference>
<evidence type="ECO:0000259" key="9">
    <source>
        <dbReference type="PROSITE" id="PS51192"/>
    </source>
</evidence>
<evidence type="ECO:0000256" key="5">
    <source>
        <dbReference type="ARBA" id="ARBA00022806"/>
    </source>
</evidence>
<reference evidence="11" key="1">
    <citation type="submission" date="2021-06" db="EMBL/GenBank/DDBJ databases">
        <authorList>
            <person name="Kallberg Y."/>
            <person name="Tangrot J."/>
            <person name="Rosling A."/>
        </authorList>
    </citation>
    <scope>NUCLEOTIDE SEQUENCE</scope>
    <source>
        <strain evidence="11">IA702</strain>
    </source>
</reference>
<evidence type="ECO:0000256" key="8">
    <source>
        <dbReference type="ARBA" id="ARBA00047984"/>
    </source>
</evidence>
<dbReference type="InterPro" id="IPR001650">
    <property type="entry name" value="Helicase_C-like"/>
</dbReference>
<keyword evidence="4" id="KW-0378">Hydrolase</keyword>
<dbReference type="GO" id="GO:0005681">
    <property type="term" value="C:spliceosomal complex"/>
    <property type="evidence" value="ECO:0007669"/>
    <property type="project" value="UniProtKB-ARBA"/>
</dbReference>
<dbReference type="InterPro" id="IPR011709">
    <property type="entry name" value="DEAD-box_helicase_OB_fold"/>
</dbReference>
<dbReference type="InterPro" id="IPR014001">
    <property type="entry name" value="Helicase_ATP-bd"/>
</dbReference>
<dbReference type="FunFam" id="3.40.50.300:FF:001148">
    <property type="entry name" value="Pre-mRNA-splicing factor ATP-dependent RNA helicase DHX15/PRP43"/>
    <property type="match status" value="1"/>
</dbReference>
<keyword evidence="7" id="KW-0508">mRNA splicing</keyword>
<evidence type="ECO:0000256" key="2">
    <source>
        <dbReference type="ARBA" id="ARBA00022664"/>
    </source>
</evidence>
<evidence type="ECO:0000259" key="10">
    <source>
        <dbReference type="PROSITE" id="PS51194"/>
    </source>
</evidence>
<dbReference type="Gene3D" id="3.40.50.300">
    <property type="entry name" value="P-loop containing nucleotide triphosphate hydrolases"/>
    <property type="match status" value="2"/>
</dbReference>
<dbReference type="PANTHER" id="PTHR18934">
    <property type="entry name" value="ATP-DEPENDENT RNA HELICASE"/>
    <property type="match status" value="1"/>
</dbReference>
<gene>
    <name evidence="11" type="ORF">POCULU_LOCUS3112</name>
</gene>
<dbReference type="PANTHER" id="PTHR18934:SF109">
    <property type="entry name" value="ATP-DEPENDENT RNA HELICASE DHX15 HOMOLOG"/>
    <property type="match status" value="1"/>
</dbReference>
<dbReference type="GO" id="GO:0006397">
    <property type="term" value="P:mRNA processing"/>
    <property type="evidence" value="ECO:0007669"/>
    <property type="project" value="UniProtKB-KW"/>
</dbReference>
<protein>
    <recommendedName>
        <fullName evidence="1">RNA helicase</fullName>
        <ecNumber evidence="1">3.6.4.13</ecNumber>
    </recommendedName>
</protein>
<dbReference type="GO" id="GO:0003724">
    <property type="term" value="F:RNA helicase activity"/>
    <property type="evidence" value="ECO:0007669"/>
    <property type="project" value="UniProtKB-EC"/>
</dbReference>
<evidence type="ECO:0000256" key="3">
    <source>
        <dbReference type="ARBA" id="ARBA00022741"/>
    </source>
</evidence>
<dbReference type="InterPro" id="IPR044756">
    <property type="entry name" value="DHX15_DEXHc"/>
</dbReference>
<dbReference type="GO" id="GO:0016787">
    <property type="term" value="F:hydrolase activity"/>
    <property type="evidence" value="ECO:0007669"/>
    <property type="project" value="UniProtKB-KW"/>
</dbReference>
<keyword evidence="12" id="KW-1185">Reference proteome</keyword>
<evidence type="ECO:0000256" key="1">
    <source>
        <dbReference type="ARBA" id="ARBA00012552"/>
    </source>
</evidence>
<sequence>MTSNTQLCQLLSSLTPGATTSFQAFEIENGPINPFTSKPFSQRYYDILQKRRQLPVFEQRENFLQMVHSNQFIVVVGETGTGKTTQIPQYLLYDLLPHLSQRLIACTQPRRVAATSVAQRVAEELDVKLGEEVGYSIRFEDITTPRTMLKYMTDGVLLREAIGDPRLEKYQAIILDEAHERTLATDILMGIVKEVRILEIASVRSDLKVIIMSATLDAEKFQKYFNNAPVIKICGRTYPVQIVYSREPAKDYVQEAIKTVTRIHNNEPPGDILVFLTGEKEIEDACRIIRSRNSPVPLAVIPLYSTLPPHMQQLVFDDPPVGNNGVLGRKCIVATNIAESSITIDGVVYVVDTGFAKQKVYNPRIRVESLLVSPISKASAKQRAGRAGRTRPGKCYRLYTETAYEQQLKEQPYPEILRSNIGSVVLQLKAIGFHDLLRFDFMDPPAPETLMRALESLNYLGAIDDDINLTHIGQLMSQFPLSPELSKIVIESDRLGCSDDIIIIAALLSAPIIFVKEAPSANARTRKQRFVHPDGDHLTLLNIFREYTRQKSRDDWCQENSFNPRSLKAAENIRTQLAEILTRNGLKLNKRSIRDPLYSINIRKALISGFFMQAAHRERESILLTCQDNQAVTIHPTSVLREPYEWVIYNEFVLTTKNFIRTVTKVELSWLKEAAPRYFDPQFFPQSRGRRKLAAQTARRR</sequence>
<organism evidence="11 12">
    <name type="scientific">Paraglomus occultum</name>
    <dbReference type="NCBI Taxonomy" id="144539"/>
    <lineage>
        <taxon>Eukaryota</taxon>
        <taxon>Fungi</taxon>
        <taxon>Fungi incertae sedis</taxon>
        <taxon>Mucoromycota</taxon>
        <taxon>Glomeromycotina</taxon>
        <taxon>Glomeromycetes</taxon>
        <taxon>Paraglomerales</taxon>
        <taxon>Paraglomeraceae</taxon>
        <taxon>Paraglomus</taxon>
    </lineage>
</organism>
<accession>A0A9N9F5U0</accession>
<dbReference type="PROSITE" id="PS51192">
    <property type="entry name" value="HELICASE_ATP_BIND_1"/>
    <property type="match status" value="1"/>
</dbReference>
<dbReference type="Pfam" id="PF07717">
    <property type="entry name" value="OB_NTP_bind"/>
    <property type="match status" value="1"/>
</dbReference>
<evidence type="ECO:0000256" key="4">
    <source>
        <dbReference type="ARBA" id="ARBA00022801"/>
    </source>
</evidence>
<evidence type="ECO:0000256" key="7">
    <source>
        <dbReference type="ARBA" id="ARBA00023187"/>
    </source>
</evidence>
<evidence type="ECO:0000313" key="12">
    <source>
        <dbReference type="Proteomes" id="UP000789572"/>
    </source>
</evidence>
<comment type="caution">
    <text evidence="11">The sequence shown here is derived from an EMBL/GenBank/DDBJ whole genome shotgun (WGS) entry which is preliminary data.</text>
</comment>
<dbReference type="EMBL" id="CAJVPJ010000324">
    <property type="protein sequence ID" value="CAG8511823.1"/>
    <property type="molecule type" value="Genomic_DNA"/>
</dbReference>
<feature type="domain" description="Helicase ATP-binding" evidence="9">
    <location>
        <begin position="64"/>
        <end position="234"/>
    </location>
</feature>
<dbReference type="SMART" id="SM00490">
    <property type="entry name" value="HELICc"/>
    <property type="match status" value="1"/>
</dbReference>
<keyword evidence="3" id="KW-0547">Nucleotide-binding</keyword>
<dbReference type="FunFam" id="3.40.50.300:FF:000007">
    <property type="entry name" value="Pre-mRNA-splicing factor ATP-dependent RNA helicase"/>
    <property type="match status" value="1"/>
</dbReference>
<dbReference type="Gene3D" id="1.20.120.1080">
    <property type="match status" value="1"/>
</dbReference>
<dbReference type="SMART" id="SM00847">
    <property type="entry name" value="HA2"/>
    <property type="match status" value="1"/>
</dbReference>
<keyword evidence="6" id="KW-0067">ATP-binding</keyword>
<dbReference type="Pfam" id="PF21010">
    <property type="entry name" value="HA2_C"/>
    <property type="match status" value="1"/>
</dbReference>
<dbReference type="EC" id="3.6.4.13" evidence="1"/>
<dbReference type="OrthoDB" id="10253254at2759"/>
<keyword evidence="2" id="KW-0507">mRNA processing</keyword>
<feature type="domain" description="Helicase C-terminal" evidence="10">
    <location>
        <begin position="251"/>
        <end position="432"/>
    </location>
</feature>
<evidence type="ECO:0000256" key="6">
    <source>
        <dbReference type="ARBA" id="ARBA00022840"/>
    </source>
</evidence>
<keyword evidence="5" id="KW-0347">Helicase</keyword>